<evidence type="ECO:0000256" key="8">
    <source>
        <dbReference type="ARBA" id="ARBA00023180"/>
    </source>
</evidence>
<dbReference type="InterPro" id="IPR018011">
    <property type="entry name" value="Carb_sulfotrans_8-10"/>
</dbReference>
<keyword evidence="7" id="KW-0472">Membrane</keyword>
<dbReference type="GO" id="GO:0000139">
    <property type="term" value="C:Golgi membrane"/>
    <property type="evidence" value="ECO:0007669"/>
    <property type="project" value="UniProtKB-SubCell"/>
</dbReference>
<keyword evidence="6 9" id="KW-0333">Golgi apparatus</keyword>
<dbReference type="PANTHER" id="PTHR12137">
    <property type="entry name" value="CARBOHYDRATE SULFOTRANSFERASE"/>
    <property type="match status" value="1"/>
</dbReference>
<sequence>MMNARTWKKVMFMLLSAIVLVTIIWYNNDVIHTLADKNPRGVFETWYRRIVPVQEEAVGMGHETPWEVEQQKRKAAIREGCGGKPTAAALSRTLQKSPILPHLLIDDVHKAIYCFIPKVSSTSFKKVWLSMINPDKGKGNRRPHAVLNAKIRQEKRQKTNLRQKLSTYTKYLIVRHPFERLLSAYKNKIKGPQKKFQQKTVYNYAKKIRPNVKRSDIQWTEFVDYLNNGGDRKNRHWNVFARHCYLCSIEYDIVGKYETLGVDSEHFLRRVRAPEWLHFPEYHPTKTSSELQKYMRNLTKMQIDRLYRTYEKDFRLFQSQDTCFLLRHAADARTPPVSAEQQALETYSVISATDHATVFLRLCVKTCNSELSKSYHIDVIRSSVNKNPKGVFETWYRRIVPVQEEAVGMGHETPWEVEQQKRKAAVQEGCGGKPTAAALSRTLQEFPNLPHLLIDDVHKAIYCFIPKIASSSWRIVWMKLLGLENIPRTMSRHDFLYMRILQENRQKIDMIRKLSTYTKFLVVRHPFERLVSAYKNKIKGPDVTLQQTPVYNYVKKIRPNANQLDIQWTEFVDYLNNGGDRTDRHWDVFARHCYLCSIEYDIVGKYETLSVDSEHFLRRVRAPEWLHFPEYHPTKTSSELQTYMRNLTKMQIDRLYRTYEKDFRLFQYTYNPH</sequence>
<dbReference type="PANTHER" id="PTHR12137:SF54">
    <property type="entry name" value="CARBOHYDRATE SULFOTRANSFERASE"/>
    <property type="match status" value="1"/>
</dbReference>
<protein>
    <recommendedName>
        <fullName evidence="9">Carbohydrate sulfotransferase</fullName>
        <ecNumber evidence="9">2.8.2.-</ecNumber>
    </recommendedName>
</protein>
<dbReference type="Pfam" id="PF03567">
    <property type="entry name" value="Sulfotransfer_2"/>
    <property type="match status" value="2"/>
</dbReference>
<name>A0A8J5MJN3_HOMAM</name>
<keyword evidence="5" id="KW-1133">Transmembrane helix</keyword>
<dbReference type="GO" id="GO:0016051">
    <property type="term" value="P:carbohydrate biosynthetic process"/>
    <property type="evidence" value="ECO:0007669"/>
    <property type="project" value="InterPro"/>
</dbReference>
<dbReference type="EMBL" id="JAHLQT010046276">
    <property type="protein sequence ID" value="KAG7153906.1"/>
    <property type="molecule type" value="Genomic_DNA"/>
</dbReference>
<evidence type="ECO:0000256" key="5">
    <source>
        <dbReference type="ARBA" id="ARBA00022989"/>
    </source>
</evidence>
<organism evidence="10 11">
    <name type="scientific">Homarus americanus</name>
    <name type="common">American lobster</name>
    <dbReference type="NCBI Taxonomy" id="6706"/>
    <lineage>
        <taxon>Eukaryota</taxon>
        <taxon>Metazoa</taxon>
        <taxon>Ecdysozoa</taxon>
        <taxon>Arthropoda</taxon>
        <taxon>Crustacea</taxon>
        <taxon>Multicrustacea</taxon>
        <taxon>Malacostraca</taxon>
        <taxon>Eumalacostraca</taxon>
        <taxon>Eucarida</taxon>
        <taxon>Decapoda</taxon>
        <taxon>Pleocyemata</taxon>
        <taxon>Astacidea</taxon>
        <taxon>Nephropoidea</taxon>
        <taxon>Nephropidae</taxon>
        <taxon>Homarus</taxon>
    </lineage>
</organism>
<reference evidence="10" key="1">
    <citation type="journal article" date="2021" name="Sci. Adv.">
        <title>The American lobster genome reveals insights on longevity, neural, and immune adaptations.</title>
        <authorList>
            <person name="Polinski J.M."/>
            <person name="Zimin A.V."/>
            <person name="Clark K.F."/>
            <person name="Kohn A.B."/>
            <person name="Sadowski N."/>
            <person name="Timp W."/>
            <person name="Ptitsyn A."/>
            <person name="Khanna P."/>
            <person name="Romanova D.Y."/>
            <person name="Williams P."/>
            <person name="Greenwood S.J."/>
            <person name="Moroz L.L."/>
            <person name="Walt D.R."/>
            <person name="Bodnar A.G."/>
        </authorList>
    </citation>
    <scope>NUCLEOTIDE SEQUENCE</scope>
    <source>
        <strain evidence="10">GMGI-L3</strain>
    </source>
</reference>
<dbReference type="Proteomes" id="UP000747542">
    <property type="component" value="Unassembled WGS sequence"/>
</dbReference>
<evidence type="ECO:0000256" key="2">
    <source>
        <dbReference type="ARBA" id="ARBA00006339"/>
    </source>
</evidence>
<evidence type="ECO:0000313" key="10">
    <source>
        <dbReference type="EMBL" id="KAG7153906.1"/>
    </source>
</evidence>
<evidence type="ECO:0000256" key="1">
    <source>
        <dbReference type="ARBA" id="ARBA00004323"/>
    </source>
</evidence>
<gene>
    <name evidence="10" type="primary">Chst9-L2</name>
    <name evidence="10" type="ORF">Hamer_G017727</name>
</gene>
<keyword evidence="9" id="KW-0735">Signal-anchor</keyword>
<keyword evidence="4" id="KW-0812">Transmembrane</keyword>
<comment type="subcellular location">
    <subcellularLocation>
        <location evidence="1 9">Golgi apparatus membrane</location>
        <topology evidence="1 9">Single-pass type II membrane protein</topology>
    </subcellularLocation>
</comment>
<keyword evidence="11" id="KW-1185">Reference proteome</keyword>
<evidence type="ECO:0000256" key="9">
    <source>
        <dbReference type="RuleBase" id="RU364020"/>
    </source>
</evidence>
<dbReference type="AlphaFoldDB" id="A0A8J5MJN3"/>
<evidence type="ECO:0000256" key="7">
    <source>
        <dbReference type="ARBA" id="ARBA00023136"/>
    </source>
</evidence>
<evidence type="ECO:0000313" key="11">
    <source>
        <dbReference type="Proteomes" id="UP000747542"/>
    </source>
</evidence>
<evidence type="ECO:0000256" key="3">
    <source>
        <dbReference type="ARBA" id="ARBA00022679"/>
    </source>
</evidence>
<dbReference type="InterPro" id="IPR005331">
    <property type="entry name" value="Sulfotransferase"/>
</dbReference>
<comment type="similarity">
    <text evidence="2 9">Belongs to the sulfotransferase 2 family.</text>
</comment>
<accession>A0A8J5MJN3</accession>
<keyword evidence="3 9" id="KW-0808">Transferase</keyword>
<dbReference type="GO" id="GO:0008146">
    <property type="term" value="F:sulfotransferase activity"/>
    <property type="evidence" value="ECO:0007669"/>
    <property type="project" value="InterPro"/>
</dbReference>
<keyword evidence="9" id="KW-0119">Carbohydrate metabolism</keyword>
<keyword evidence="8 9" id="KW-0325">Glycoprotein</keyword>
<evidence type="ECO:0000256" key="4">
    <source>
        <dbReference type="ARBA" id="ARBA00022692"/>
    </source>
</evidence>
<dbReference type="EC" id="2.8.2.-" evidence="9"/>
<evidence type="ECO:0000256" key="6">
    <source>
        <dbReference type="ARBA" id="ARBA00023034"/>
    </source>
</evidence>
<comment type="caution">
    <text evidence="10">The sequence shown here is derived from an EMBL/GenBank/DDBJ whole genome shotgun (WGS) entry which is preliminary data.</text>
</comment>
<proteinExistence type="inferred from homology"/>